<sequence length="249" mass="27921">MGEREIDYLISKNVEQTMNQVQNEPYWTPLEREVLYEEVSKRIEVIDGKFKGASSGKAEKNRAWLEVTDVVNAKGTVKKRTVKQVKKQWSNMKQRAKKINSQTKYPGTGGGPKPPSPSPMDEAMLTFLAGKPSMDGIDGGLETACTATGDQPHLPESEEASCRTACTSTSVPVQQMADKNPPKRKRSRDISEIHLEVLEAEKDKLRLESDYIKLKMKKVSAELELIEMQKNSLRNGSLNYLSLSQFSEV</sequence>
<evidence type="ECO:0000259" key="2">
    <source>
        <dbReference type="Pfam" id="PF13873"/>
    </source>
</evidence>
<evidence type="ECO:0000256" key="1">
    <source>
        <dbReference type="SAM" id="MobiDB-lite"/>
    </source>
</evidence>
<dbReference type="GO" id="GO:0005634">
    <property type="term" value="C:nucleus"/>
    <property type="evidence" value="ECO:0007669"/>
    <property type="project" value="TreeGrafter"/>
</dbReference>
<dbReference type="OMA" id="QMADKNP"/>
<dbReference type="InterPro" id="IPR028002">
    <property type="entry name" value="Myb_DNA-bind_5"/>
</dbReference>
<dbReference type="Pfam" id="PF13873">
    <property type="entry name" value="Myb_DNA-bind_5"/>
    <property type="match status" value="1"/>
</dbReference>
<protein>
    <recommendedName>
        <fullName evidence="2">Myb/SANT-like DNA-binding domain-containing protein</fullName>
    </recommendedName>
</protein>
<dbReference type="OrthoDB" id="6159401at2759"/>
<feature type="region of interest" description="Disordered" evidence="1">
    <location>
        <begin position="87"/>
        <end position="123"/>
    </location>
</feature>
<evidence type="ECO:0000313" key="4">
    <source>
        <dbReference type="Proteomes" id="UP000005408"/>
    </source>
</evidence>
<evidence type="ECO:0000313" key="3">
    <source>
        <dbReference type="EnsemblMetazoa" id="G34465.2:cds"/>
    </source>
</evidence>
<dbReference type="AlphaFoldDB" id="A0A8W8MIM1"/>
<dbReference type="EnsemblMetazoa" id="G34465.2">
    <property type="protein sequence ID" value="G34465.2:cds"/>
    <property type="gene ID" value="G34465"/>
</dbReference>
<name>A0A8W8MIM1_MAGGI</name>
<dbReference type="PANTHER" id="PTHR23098">
    <property type="entry name" value="AGAP001331-PA-RELATED"/>
    <property type="match status" value="1"/>
</dbReference>
<organism evidence="3 4">
    <name type="scientific">Magallana gigas</name>
    <name type="common">Pacific oyster</name>
    <name type="synonym">Crassostrea gigas</name>
    <dbReference type="NCBI Taxonomy" id="29159"/>
    <lineage>
        <taxon>Eukaryota</taxon>
        <taxon>Metazoa</taxon>
        <taxon>Spiralia</taxon>
        <taxon>Lophotrochozoa</taxon>
        <taxon>Mollusca</taxon>
        <taxon>Bivalvia</taxon>
        <taxon>Autobranchia</taxon>
        <taxon>Pteriomorphia</taxon>
        <taxon>Ostreida</taxon>
        <taxon>Ostreoidea</taxon>
        <taxon>Ostreidae</taxon>
        <taxon>Magallana</taxon>
    </lineage>
</organism>
<accession>A0A8W8MIM1</accession>
<feature type="domain" description="Myb/SANT-like DNA-binding" evidence="2">
    <location>
        <begin position="25"/>
        <end position="98"/>
    </location>
</feature>
<keyword evidence="4" id="KW-1185">Reference proteome</keyword>
<dbReference type="Proteomes" id="UP000005408">
    <property type="component" value="Unassembled WGS sequence"/>
</dbReference>
<dbReference type="PANTHER" id="PTHR23098:SF16">
    <property type="entry name" value="REGULATORY PROTEIN ZESTE"/>
    <property type="match status" value="1"/>
</dbReference>
<reference evidence="3" key="1">
    <citation type="submission" date="2022-08" db="UniProtKB">
        <authorList>
            <consortium name="EnsemblMetazoa"/>
        </authorList>
    </citation>
    <scope>IDENTIFICATION</scope>
    <source>
        <strain evidence="3">05x7-T-G4-1.051#20</strain>
    </source>
</reference>
<proteinExistence type="predicted"/>